<dbReference type="InterPro" id="IPR002528">
    <property type="entry name" value="MATE_fam"/>
</dbReference>
<keyword evidence="8 13" id="KW-0812">Transmembrane</keyword>
<protein>
    <recommendedName>
        <fullName evidence="4">Probable multidrug resistance protein NorM</fullName>
    </recommendedName>
    <alternativeName>
        <fullName evidence="12">Multidrug-efflux transporter</fullName>
    </alternativeName>
</protein>
<evidence type="ECO:0000256" key="9">
    <source>
        <dbReference type="ARBA" id="ARBA00022989"/>
    </source>
</evidence>
<keyword evidence="14" id="KW-0614">Plasmid</keyword>
<feature type="transmembrane region" description="Helical" evidence="13">
    <location>
        <begin position="97"/>
        <end position="115"/>
    </location>
</feature>
<evidence type="ECO:0000256" key="4">
    <source>
        <dbReference type="ARBA" id="ARBA00020268"/>
    </source>
</evidence>
<evidence type="ECO:0000256" key="3">
    <source>
        <dbReference type="ARBA" id="ARBA00010199"/>
    </source>
</evidence>
<organism evidence="14 15">
    <name type="scientific">Vescimonas fastidiosa</name>
    <dbReference type="NCBI Taxonomy" id="2714353"/>
    <lineage>
        <taxon>Bacteria</taxon>
        <taxon>Bacillati</taxon>
        <taxon>Bacillota</taxon>
        <taxon>Clostridia</taxon>
        <taxon>Eubacteriales</taxon>
        <taxon>Oscillospiraceae</taxon>
        <taxon>Vescimonas</taxon>
    </lineage>
</organism>
<dbReference type="KEGG" id="vfa:MM35RIKEN_17440"/>
<dbReference type="PIRSF" id="PIRSF006603">
    <property type="entry name" value="DinF"/>
    <property type="match status" value="1"/>
</dbReference>
<evidence type="ECO:0000256" key="7">
    <source>
        <dbReference type="ARBA" id="ARBA00022475"/>
    </source>
</evidence>
<evidence type="ECO:0000256" key="2">
    <source>
        <dbReference type="ARBA" id="ARBA00004651"/>
    </source>
</evidence>
<dbReference type="GO" id="GO:0042910">
    <property type="term" value="F:xenobiotic transmembrane transporter activity"/>
    <property type="evidence" value="ECO:0007669"/>
    <property type="project" value="InterPro"/>
</dbReference>
<feature type="transmembrane region" description="Helical" evidence="13">
    <location>
        <begin position="15"/>
        <end position="36"/>
    </location>
</feature>
<evidence type="ECO:0000256" key="1">
    <source>
        <dbReference type="ARBA" id="ARBA00003408"/>
    </source>
</evidence>
<dbReference type="AlphaFoldDB" id="A0A810PZV1"/>
<feature type="transmembrane region" description="Helical" evidence="13">
    <location>
        <begin position="56"/>
        <end position="76"/>
    </location>
</feature>
<dbReference type="GO" id="GO:0015297">
    <property type="term" value="F:antiporter activity"/>
    <property type="evidence" value="ECO:0007669"/>
    <property type="project" value="UniProtKB-KW"/>
</dbReference>
<dbReference type="RefSeq" id="WP_212821224.1">
    <property type="nucleotide sequence ID" value="NZ_AP023416.1"/>
</dbReference>
<proteinExistence type="inferred from homology"/>
<accession>A0A810PZV1</accession>
<comment type="function">
    <text evidence="1">Multidrug efflux pump.</text>
</comment>
<dbReference type="NCBIfam" id="TIGR00797">
    <property type="entry name" value="matE"/>
    <property type="match status" value="1"/>
</dbReference>
<feature type="transmembrane region" description="Helical" evidence="13">
    <location>
        <begin position="192"/>
        <end position="212"/>
    </location>
</feature>
<keyword evidence="7" id="KW-1003">Cell membrane</keyword>
<evidence type="ECO:0000256" key="5">
    <source>
        <dbReference type="ARBA" id="ARBA00022448"/>
    </source>
</evidence>
<comment type="similarity">
    <text evidence="3">Belongs to the multi antimicrobial extrusion (MATE) (TC 2.A.66.1) family.</text>
</comment>
<feature type="transmembrane region" description="Helical" evidence="13">
    <location>
        <begin position="135"/>
        <end position="152"/>
    </location>
</feature>
<evidence type="ECO:0000256" key="6">
    <source>
        <dbReference type="ARBA" id="ARBA00022449"/>
    </source>
</evidence>
<dbReference type="CDD" id="cd13144">
    <property type="entry name" value="MATE_like_4"/>
    <property type="match status" value="1"/>
</dbReference>
<feature type="transmembrane region" description="Helical" evidence="13">
    <location>
        <begin position="233"/>
        <end position="258"/>
    </location>
</feature>
<geneLocation type="plasmid" evidence="14 15">
    <name>pMM35_01</name>
</geneLocation>
<dbReference type="PANTHER" id="PTHR43298:SF2">
    <property type="entry name" value="FMN_FAD EXPORTER YEEO-RELATED"/>
    <property type="match status" value="1"/>
</dbReference>
<dbReference type="GO" id="GO:0005886">
    <property type="term" value="C:plasma membrane"/>
    <property type="evidence" value="ECO:0007669"/>
    <property type="project" value="UniProtKB-SubCell"/>
</dbReference>
<gene>
    <name evidence="14" type="ORF">MM35RIKEN_17440</name>
</gene>
<dbReference type="EMBL" id="AP023416">
    <property type="protein sequence ID" value="BCK79552.1"/>
    <property type="molecule type" value="Genomic_DNA"/>
</dbReference>
<comment type="subcellular location">
    <subcellularLocation>
        <location evidence="2">Cell membrane</location>
        <topology evidence="2">Multi-pass membrane protein</topology>
    </subcellularLocation>
</comment>
<keyword evidence="15" id="KW-1185">Reference proteome</keyword>
<name>A0A810PZV1_9FIRM</name>
<keyword evidence="6" id="KW-0050">Antiport</keyword>
<keyword evidence="5" id="KW-0813">Transport</keyword>
<sequence>MQKENKLGVMPIDKLIWNMSLPIIISMLVQALYNIVDSVFVSWVSEASLTAVSLAFPAQNLMISLASGTAVGVNALMGRALGAKDQKRADTVAMNGLFLAFVGFVLCAVLGLTLSDFYFRSQTDVEEIIQMGNRYLMIVMGASVGIFGQMMLERLLQGTGHSILSMYTQGTGAVINIILDPIFIFVFKMGVAGAAVATVIGQVFACIFALVLNLKKNPEIHLVFRGFRPNWSIIGSIYAIGLPSVVMMAIGSVMTFLMNKILITYHSARETAATAFGIYFKLNSFVFMPVFGLNNGVIPIIAFNYGAQQRRRMIETIKRSTVYASCVMVLGMVIFQLFPGTLLKIFKATDTMMSVGIPALRIISLSFCMAGACIALGGCFQALGKSMYSLIVSFIRQLVLLIPVAFVLAQIGHSMGNDNLVWWCYPIAEVFSLGVTLLCYRRLYRTLISKLPENGPEIPA</sequence>
<evidence type="ECO:0000313" key="14">
    <source>
        <dbReference type="EMBL" id="BCK79552.1"/>
    </source>
</evidence>
<evidence type="ECO:0000256" key="10">
    <source>
        <dbReference type="ARBA" id="ARBA00023065"/>
    </source>
</evidence>
<feature type="transmembrane region" description="Helical" evidence="13">
    <location>
        <begin position="164"/>
        <end position="186"/>
    </location>
</feature>
<dbReference type="InterPro" id="IPR048279">
    <property type="entry name" value="MdtK-like"/>
</dbReference>
<feature type="transmembrane region" description="Helical" evidence="13">
    <location>
        <begin position="387"/>
        <end position="408"/>
    </location>
</feature>
<keyword evidence="9 13" id="KW-1133">Transmembrane helix</keyword>
<feature type="transmembrane region" description="Helical" evidence="13">
    <location>
        <begin position="420"/>
        <end position="440"/>
    </location>
</feature>
<reference evidence="14" key="1">
    <citation type="submission" date="2020-09" db="EMBL/GenBank/DDBJ databases">
        <title>New species isolated from human feces.</title>
        <authorList>
            <person name="Kitahara M."/>
            <person name="Shigeno Y."/>
            <person name="Shime M."/>
            <person name="Matsumoto Y."/>
            <person name="Nakamura S."/>
            <person name="Motooka D."/>
            <person name="Fukuoka S."/>
            <person name="Nishikawa H."/>
            <person name="Benno Y."/>
        </authorList>
    </citation>
    <scope>NUCLEOTIDE SEQUENCE</scope>
    <source>
        <strain evidence="14">MM35</strain>
        <plasmid evidence="14">pMM35_01</plasmid>
    </source>
</reference>
<keyword evidence="11 13" id="KW-0472">Membrane</keyword>
<feature type="transmembrane region" description="Helical" evidence="13">
    <location>
        <begin position="359"/>
        <end position="380"/>
    </location>
</feature>
<dbReference type="GO" id="GO:0006811">
    <property type="term" value="P:monoatomic ion transport"/>
    <property type="evidence" value="ECO:0007669"/>
    <property type="project" value="UniProtKB-KW"/>
</dbReference>
<dbReference type="Pfam" id="PF01554">
    <property type="entry name" value="MatE"/>
    <property type="match status" value="2"/>
</dbReference>
<evidence type="ECO:0000256" key="12">
    <source>
        <dbReference type="ARBA" id="ARBA00031636"/>
    </source>
</evidence>
<evidence type="ECO:0000313" key="15">
    <source>
        <dbReference type="Proteomes" id="UP000681343"/>
    </source>
</evidence>
<feature type="transmembrane region" description="Helical" evidence="13">
    <location>
        <begin position="278"/>
        <end position="301"/>
    </location>
</feature>
<evidence type="ECO:0000256" key="8">
    <source>
        <dbReference type="ARBA" id="ARBA00022692"/>
    </source>
</evidence>
<evidence type="ECO:0000256" key="13">
    <source>
        <dbReference type="SAM" id="Phobius"/>
    </source>
</evidence>
<dbReference type="InterPro" id="IPR050222">
    <property type="entry name" value="MATE_MdtK"/>
</dbReference>
<dbReference type="PANTHER" id="PTHR43298">
    <property type="entry name" value="MULTIDRUG RESISTANCE PROTEIN NORM-RELATED"/>
    <property type="match status" value="1"/>
</dbReference>
<evidence type="ECO:0000256" key="11">
    <source>
        <dbReference type="ARBA" id="ARBA00023136"/>
    </source>
</evidence>
<feature type="transmembrane region" description="Helical" evidence="13">
    <location>
        <begin position="322"/>
        <end position="339"/>
    </location>
</feature>
<keyword evidence="10" id="KW-0406">Ion transport</keyword>
<dbReference type="Proteomes" id="UP000681343">
    <property type="component" value="Plasmid pMM35_01"/>
</dbReference>